<dbReference type="EMBL" id="CP048000">
    <property type="protein sequence ID" value="QHQ60905.1"/>
    <property type="molecule type" value="Genomic_DNA"/>
</dbReference>
<gene>
    <name evidence="1" type="ORF">Ana3638_09100</name>
</gene>
<dbReference type="Gene3D" id="3.30.565.10">
    <property type="entry name" value="Histidine kinase-like ATPase, C-terminal domain"/>
    <property type="match status" value="1"/>
</dbReference>
<name>A0A6P1TML0_9FIRM</name>
<reference evidence="1 2" key="1">
    <citation type="submission" date="2020-01" db="EMBL/GenBank/DDBJ databases">
        <title>Genome analysis of Anaerocolumna sp. CBA3638.</title>
        <authorList>
            <person name="Kim J."/>
            <person name="Roh S.W."/>
        </authorList>
    </citation>
    <scope>NUCLEOTIDE SEQUENCE [LARGE SCALE GENOMIC DNA]</scope>
    <source>
        <strain evidence="1 2">CBA3638</strain>
    </source>
</reference>
<dbReference type="InterPro" id="IPR036890">
    <property type="entry name" value="HATPase_C_sf"/>
</dbReference>
<dbReference type="AlphaFoldDB" id="A0A6P1TML0"/>
<protein>
    <recommendedName>
        <fullName evidence="3">Histidine kinase</fullName>
    </recommendedName>
</protein>
<dbReference type="Proteomes" id="UP000464314">
    <property type="component" value="Chromosome"/>
</dbReference>
<sequence>MEPERAEHFTKGIDKECKRLAALIEDMLLLASVDAKSWKIKKEILDMDTLLLEVYDLFYPFCKEQGKELKLKVQDDILPKAEGMENGSNRYWLSLLIMR</sequence>
<organism evidence="1 2">
    <name type="scientific">Anaerocolumna sedimenticola</name>
    <dbReference type="NCBI Taxonomy" id="2696063"/>
    <lineage>
        <taxon>Bacteria</taxon>
        <taxon>Bacillati</taxon>
        <taxon>Bacillota</taxon>
        <taxon>Clostridia</taxon>
        <taxon>Lachnospirales</taxon>
        <taxon>Lachnospiraceae</taxon>
        <taxon>Anaerocolumna</taxon>
    </lineage>
</organism>
<keyword evidence="2" id="KW-1185">Reference proteome</keyword>
<dbReference type="KEGG" id="anr:Ana3638_09100"/>
<proteinExistence type="predicted"/>
<accession>A0A6P1TML0</accession>
<dbReference type="RefSeq" id="WP_161837733.1">
    <property type="nucleotide sequence ID" value="NZ_CP048000.1"/>
</dbReference>
<evidence type="ECO:0000313" key="1">
    <source>
        <dbReference type="EMBL" id="QHQ60905.1"/>
    </source>
</evidence>
<evidence type="ECO:0000313" key="2">
    <source>
        <dbReference type="Proteomes" id="UP000464314"/>
    </source>
</evidence>
<evidence type="ECO:0008006" key="3">
    <source>
        <dbReference type="Google" id="ProtNLM"/>
    </source>
</evidence>